<name>A0A2X4UQY4_9GAMM</name>
<evidence type="ECO:0000313" key="4">
    <source>
        <dbReference type="Proteomes" id="UP000249005"/>
    </source>
</evidence>
<dbReference type="GO" id="GO:0016874">
    <property type="term" value="F:ligase activity"/>
    <property type="evidence" value="ECO:0007669"/>
    <property type="project" value="UniProtKB-KW"/>
</dbReference>
<dbReference type="InterPro" id="IPR000873">
    <property type="entry name" value="AMP-dep_synth/lig_dom"/>
</dbReference>
<protein>
    <submittedName>
        <fullName evidence="3">Long-chain-fatty-acid--AMP ligase FadD32</fullName>
        <ecNumber evidence="3">6.2.1.-</ecNumber>
    </submittedName>
</protein>
<dbReference type="GO" id="GO:0005886">
    <property type="term" value="C:plasma membrane"/>
    <property type="evidence" value="ECO:0007669"/>
    <property type="project" value="TreeGrafter"/>
</dbReference>
<comment type="similarity">
    <text evidence="1">Belongs to the ATP-dependent AMP-binding enzyme family.</text>
</comment>
<dbReference type="PANTHER" id="PTHR22754:SF32">
    <property type="entry name" value="DISCO-INTERACTING PROTEIN 2"/>
    <property type="match status" value="1"/>
</dbReference>
<proteinExistence type="inferred from homology"/>
<feature type="domain" description="AMP-dependent synthetase/ligase" evidence="2">
    <location>
        <begin position="51"/>
        <end position="413"/>
    </location>
</feature>
<evidence type="ECO:0000256" key="1">
    <source>
        <dbReference type="ARBA" id="ARBA00006432"/>
    </source>
</evidence>
<dbReference type="RefSeq" id="WP_111740931.1">
    <property type="nucleotide sequence ID" value="NZ_LR698987.1"/>
</dbReference>
<dbReference type="AlphaFoldDB" id="A0A2X4UQY4"/>
<dbReference type="EC" id="6.2.1.-" evidence="3"/>
<dbReference type="SUPFAM" id="SSF56801">
    <property type="entry name" value="Acetyl-CoA synthetase-like"/>
    <property type="match status" value="1"/>
</dbReference>
<dbReference type="GO" id="GO:0006633">
    <property type="term" value="P:fatty acid biosynthetic process"/>
    <property type="evidence" value="ECO:0007669"/>
    <property type="project" value="TreeGrafter"/>
</dbReference>
<evidence type="ECO:0000313" key="3">
    <source>
        <dbReference type="EMBL" id="SQI42227.1"/>
    </source>
</evidence>
<keyword evidence="4" id="KW-1185">Reference proteome</keyword>
<dbReference type="PANTHER" id="PTHR22754">
    <property type="entry name" value="DISCO-INTERACTING PROTEIN 2 DIP2 -RELATED"/>
    <property type="match status" value="1"/>
</dbReference>
<reference evidence="3 4" key="1">
    <citation type="submission" date="2018-06" db="EMBL/GenBank/DDBJ databases">
        <authorList>
            <consortium name="Pathogen Informatics"/>
            <person name="Doyle S."/>
        </authorList>
    </citation>
    <scope>NUCLEOTIDE SEQUENCE [LARGE SCALE GENOMIC DNA]</scope>
    <source>
        <strain evidence="3 4">NCTC12151</strain>
    </source>
</reference>
<dbReference type="InterPro" id="IPR042099">
    <property type="entry name" value="ANL_N_sf"/>
</dbReference>
<keyword evidence="3" id="KW-0436">Ligase</keyword>
<dbReference type="Gene3D" id="3.40.50.12780">
    <property type="entry name" value="N-terminal domain of ligase-like"/>
    <property type="match status" value="1"/>
</dbReference>
<dbReference type="Gene3D" id="3.30.300.30">
    <property type="match status" value="1"/>
</dbReference>
<organism evidence="3 4">
    <name type="scientific">Leminorella richardii</name>
    <dbReference type="NCBI Taxonomy" id="158841"/>
    <lineage>
        <taxon>Bacteria</taxon>
        <taxon>Pseudomonadati</taxon>
        <taxon>Pseudomonadota</taxon>
        <taxon>Gammaproteobacteria</taxon>
        <taxon>Enterobacterales</taxon>
        <taxon>Budviciaceae</taxon>
        <taxon>Leminorella</taxon>
    </lineage>
</organism>
<dbReference type="OrthoDB" id="9757559at2"/>
<sequence length="569" mass="61993">MPNALTMTPTLNSIPIRHGDFHTTTEALSYAASGEAGFNFFNASGQLTAVLDYRRLKLESMRAALYLKQQGFPRYDRLALIAETTPEFLILFFACQYAGLIPCPVAFSLNPGGMVAYTEKLNLLLDSADAKGVLCSRNIADAIGSRLSRPLIVSENILARASSLHQPLESELSPLSPEDPAYIQFSSGSTTHPKGVLLNQRHLETNIHAVLKYGMKLRHEDRSFNWLPFHHNMGLVGFILASVYGQRSVDCLSAEHFVQNPLIWLKLMSQHKTAITFSPAFGYQLAMKAYAESQDKPSLDLSSLRVAGIGGDAISAEMLAMFSACFAPSGFQEKAFLPCYGLTETTLAVTASDLDTPAAVDTPDDAPEKAIVSCGRVLPGFDIKITEAEGGERLPERMVGQIWVKGPSVVTGYIDDSESIIFDRDDFMYTGDLGYMSQGLLYISGREKDVIIVRGRNLWAQDVEWMLQQAAPQLAAGSVAAIGLNDAQQERLAALVSIPSTVAQDLSALRHLVQSMKSAIARATGIDAEIIFIAERLPLTSSGKMARAQAKSAYLANQFTVIHNDEESL</sequence>
<accession>A0A2X4UQY4</accession>
<gene>
    <name evidence="3" type="ORF">NCTC12151_02497</name>
</gene>
<dbReference type="Proteomes" id="UP000249005">
    <property type="component" value="Chromosome 1"/>
</dbReference>
<dbReference type="KEGG" id="lri:NCTC12151_02497"/>
<dbReference type="InterPro" id="IPR045851">
    <property type="entry name" value="AMP-bd_C_sf"/>
</dbReference>
<dbReference type="EMBL" id="LS483470">
    <property type="protein sequence ID" value="SQI42227.1"/>
    <property type="molecule type" value="Genomic_DNA"/>
</dbReference>
<evidence type="ECO:0000259" key="2">
    <source>
        <dbReference type="Pfam" id="PF00501"/>
    </source>
</evidence>
<dbReference type="Pfam" id="PF00501">
    <property type="entry name" value="AMP-binding"/>
    <property type="match status" value="1"/>
</dbReference>
<dbReference type="GO" id="GO:0070566">
    <property type="term" value="F:adenylyltransferase activity"/>
    <property type="evidence" value="ECO:0007669"/>
    <property type="project" value="TreeGrafter"/>
</dbReference>